<evidence type="ECO:0000256" key="2">
    <source>
        <dbReference type="ARBA" id="ARBA00022448"/>
    </source>
</evidence>
<feature type="domain" description="Cyclic nucleotide-binding" evidence="11">
    <location>
        <begin position="346"/>
        <end position="437"/>
    </location>
</feature>
<keyword evidence="4 10" id="KW-1133">Transmembrane helix</keyword>
<feature type="transmembrane region" description="Helical" evidence="10">
    <location>
        <begin position="593"/>
        <end position="612"/>
    </location>
</feature>
<feature type="transmembrane region" description="Helical" evidence="10">
    <location>
        <begin position="1081"/>
        <end position="1099"/>
    </location>
</feature>
<protein>
    <recommendedName>
        <fullName evidence="11">Cyclic nucleotide-binding domain-containing protein</fullName>
    </recommendedName>
</protein>
<evidence type="ECO:0000256" key="10">
    <source>
        <dbReference type="SAM" id="Phobius"/>
    </source>
</evidence>
<feature type="domain" description="Cyclic nucleotide-binding" evidence="11">
    <location>
        <begin position="1408"/>
        <end position="1530"/>
    </location>
</feature>
<dbReference type="InterPro" id="IPR014710">
    <property type="entry name" value="RmlC-like_jellyroll"/>
</dbReference>
<feature type="transmembrane region" description="Helical" evidence="10">
    <location>
        <begin position="1119"/>
        <end position="1139"/>
    </location>
</feature>
<feature type="transmembrane region" description="Helical" evidence="10">
    <location>
        <begin position="1275"/>
        <end position="1293"/>
    </location>
</feature>
<keyword evidence="2" id="KW-0813">Transport</keyword>
<feature type="transmembrane region" description="Helical" evidence="10">
    <location>
        <begin position="174"/>
        <end position="194"/>
    </location>
</feature>
<accession>A0ABD3F212</accession>
<dbReference type="CDD" id="cd00038">
    <property type="entry name" value="CAP_ED"/>
    <property type="match status" value="4"/>
</dbReference>
<feature type="compositionally biased region" description="Basic and acidic residues" evidence="9">
    <location>
        <begin position="486"/>
        <end position="495"/>
    </location>
</feature>
<evidence type="ECO:0000313" key="12">
    <source>
        <dbReference type="EMBL" id="KAL3659666.1"/>
    </source>
</evidence>
<keyword evidence="13" id="KW-1185">Reference proteome</keyword>
<reference evidence="12 13" key="1">
    <citation type="submission" date="2024-09" db="EMBL/GenBank/DDBJ databases">
        <title>Genome sequencing and assembly of Phytophthora oleae, isolate VK10A, causative agent of rot of olive drupes.</title>
        <authorList>
            <person name="Conti Taguali S."/>
            <person name="Riolo M."/>
            <person name="La Spada F."/>
            <person name="Cacciola S.O."/>
            <person name="Dionisio G."/>
        </authorList>
    </citation>
    <scope>NUCLEOTIDE SEQUENCE [LARGE SCALE GENOMIC DNA]</scope>
    <source>
        <strain evidence="12 13">VK10A</strain>
    </source>
</reference>
<keyword evidence="5" id="KW-0406">Ion transport</keyword>
<proteinExistence type="predicted"/>
<feature type="transmembrane region" description="Helical" evidence="10">
    <location>
        <begin position="116"/>
        <end position="140"/>
    </location>
</feature>
<feature type="transmembrane region" description="Helical" evidence="10">
    <location>
        <begin position="822"/>
        <end position="840"/>
    </location>
</feature>
<gene>
    <name evidence="12" type="ORF">V7S43_015341</name>
</gene>
<comment type="caution">
    <text evidence="12">The sequence shown here is derived from an EMBL/GenBank/DDBJ whole genome shotgun (WGS) entry which is preliminary data.</text>
</comment>
<feature type="transmembrane region" description="Helical" evidence="10">
    <location>
        <begin position="37"/>
        <end position="59"/>
    </location>
</feature>
<feature type="transmembrane region" description="Helical" evidence="10">
    <location>
        <begin position="1800"/>
        <end position="1820"/>
    </location>
</feature>
<dbReference type="Gene3D" id="1.10.287.630">
    <property type="entry name" value="Helix hairpin bin"/>
    <property type="match status" value="2"/>
</dbReference>
<dbReference type="PROSITE" id="PS00889">
    <property type="entry name" value="CNMP_BINDING_2"/>
    <property type="match status" value="1"/>
</dbReference>
<feature type="domain" description="Cyclic nucleotide-binding" evidence="11">
    <location>
        <begin position="934"/>
        <end position="1028"/>
    </location>
</feature>
<feature type="transmembrane region" description="Helical" evidence="10">
    <location>
        <begin position="723"/>
        <end position="744"/>
    </location>
</feature>
<feature type="transmembrane region" description="Helical" evidence="10">
    <location>
        <begin position="1305"/>
        <end position="1324"/>
    </location>
</feature>
<dbReference type="GO" id="GO:0016020">
    <property type="term" value="C:membrane"/>
    <property type="evidence" value="ECO:0007669"/>
    <property type="project" value="UniProtKB-SubCell"/>
</dbReference>
<dbReference type="PANTHER" id="PTHR45638:SF11">
    <property type="entry name" value="CYCLIC NUCLEOTIDE-GATED CATION CHANNEL SUBUNIT A"/>
    <property type="match status" value="1"/>
</dbReference>
<dbReference type="Gene3D" id="2.60.120.10">
    <property type="entry name" value="Jelly Rolls"/>
    <property type="match status" value="4"/>
</dbReference>
<dbReference type="SUPFAM" id="SSF51206">
    <property type="entry name" value="cAMP-binding domain-like"/>
    <property type="match status" value="4"/>
</dbReference>
<keyword evidence="7" id="KW-1071">Ligand-gated ion channel</keyword>
<keyword evidence="8" id="KW-0407">Ion channel</keyword>
<organism evidence="12 13">
    <name type="scientific">Phytophthora oleae</name>
    <dbReference type="NCBI Taxonomy" id="2107226"/>
    <lineage>
        <taxon>Eukaryota</taxon>
        <taxon>Sar</taxon>
        <taxon>Stramenopiles</taxon>
        <taxon>Oomycota</taxon>
        <taxon>Peronosporomycetes</taxon>
        <taxon>Peronosporales</taxon>
        <taxon>Peronosporaceae</taxon>
        <taxon>Phytophthora</taxon>
    </lineage>
</organism>
<feature type="transmembrane region" description="Helical" evidence="10">
    <location>
        <begin position="244"/>
        <end position="267"/>
    </location>
</feature>
<feature type="transmembrane region" description="Helical" evidence="10">
    <location>
        <begin position="1759"/>
        <end position="1780"/>
    </location>
</feature>
<dbReference type="InterPro" id="IPR018490">
    <property type="entry name" value="cNMP-bd_dom_sf"/>
</dbReference>
<dbReference type="PROSITE" id="PS50042">
    <property type="entry name" value="CNMP_BINDING_3"/>
    <property type="match status" value="4"/>
</dbReference>
<feature type="transmembrane region" description="Helical" evidence="10">
    <location>
        <begin position="71"/>
        <end position="89"/>
    </location>
</feature>
<feature type="region of interest" description="Disordered" evidence="9">
    <location>
        <begin position="2211"/>
        <end position="2246"/>
    </location>
</feature>
<feature type="region of interest" description="Disordered" evidence="9">
    <location>
        <begin position="471"/>
        <end position="531"/>
    </location>
</feature>
<evidence type="ECO:0000256" key="4">
    <source>
        <dbReference type="ARBA" id="ARBA00022989"/>
    </source>
</evidence>
<dbReference type="PANTHER" id="PTHR45638">
    <property type="entry name" value="CYCLIC NUCLEOTIDE-GATED CATION CHANNEL SUBUNIT A"/>
    <property type="match status" value="1"/>
</dbReference>
<dbReference type="InterPro" id="IPR050866">
    <property type="entry name" value="CNG_cation_channel"/>
</dbReference>
<evidence type="ECO:0000256" key="5">
    <source>
        <dbReference type="ARBA" id="ARBA00023065"/>
    </source>
</evidence>
<comment type="subcellular location">
    <subcellularLocation>
        <location evidence="1">Membrane</location>
        <topology evidence="1">Multi-pass membrane protein</topology>
    </subcellularLocation>
</comment>
<evidence type="ECO:0000256" key="8">
    <source>
        <dbReference type="ARBA" id="ARBA00023303"/>
    </source>
</evidence>
<dbReference type="Pfam" id="PF00027">
    <property type="entry name" value="cNMP_binding"/>
    <property type="match status" value="4"/>
</dbReference>
<dbReference type="EMBL" id="JBIMZQ010000045">
    <property type="protein sequence ID" value="KAL3659666.1"/>
    <property type="molecule type" value="Genomic_DNA"/>
</dbReference>
<feature type="transmembrane region" description="Helical" evidence="10">
    <location>
        <begin position="1701"/>
        <end position="1725"/>
    </location>
</feature>
<dbReference type="InterPro" id="IPR018488">
    <property type="entry name" value="cNMP-bd_CS"/>
</dbReference>
<keyword evidence="6 10" id="KW-0472">Membrane</keyword>
<evidence type="ECO:0000256" key="6">
    <source>
        <dbReference type="ARBA" id="ARBA00023136"/>
    </source>
</evidence>
<dbReference type="InterPro" id="IPR000595">
    <property type="entry name" value="cNMP-bd_dom"/>
</dbReference>
<evidence type="ECO:0000259" key="11">
    <source>
        <dbReference type="PROSITE" id="PS50042"/>
    </source>
</evidence>
<evidence type="ECO:0000256" key="3">
    <source>
        <dbReference type="ARBA" id="ARBA00022692"/>
    </source>
</evidence>
<feature type="transmembrane region" description="Helical" evidence="10">
    <location>
        <begin position="624"/>
        <end position="645"/>
    </location>
</feature>
<dbReference type="Proteomes" id="UP001632037">
    <property type="component" value="Unassembled WGS sequence"/>
</dbReference>
<dbReference type="Gene3D" id="1.10.287.70">
    <property type="match status" value="4"/>
</dbReference>
<feature type="transmembrane region" description="Helical" evidence="10">
    <location>
        <begin position="1160"/>
        <end position="1178"/>
    </location>
</feature>
<dbReference type="Pfam" id="PF00520">
    <property type="entry name" value="Ion_trans"/>
    <property type="match status" value="3"/>
</dbReference>
<name>A0ABD3F212_9STRA</name>
<keyword evidence="3 10" id="KW-0812">Transmembrane</keyword>
<evidence type="ECO:0000256" key="9">
    <source>
        <dbReference type="SAM" id="MobiDB-lite"/>
    </source>
</evidence>
<feature type="compositionally biased region" description="Low complexity" evidence="9">
    <location>
        <begin position="2211"/>
        <end position="2221"/>
    </location>
</feature>
<feature type="transmembrane region" description="Helical" evidence="10">
    <location>
        <begin position="1651"/>
        <end position="1672"/>
    </location>
</feature>
<evidence type="ECO:0000256" key="7">
    <source>
        <dbReference type="ARBA" id="ARBA00023286"/>
    </source>
</evidence>
<sequence length="2246" mass="256161">MKAGPLRSLNSVSTLLDEITLKPAQLARDPQASSLKVWHQVLLAALLYEFAAVPFIVTFQPEIPLSDNPTAVFFYVCEALFLVDFYVKLTTGFYQDGNLVYDLQQSRRRYLKSLEFAIDVLAAIPFGTVPVQLPVSMMVLEVHKVLRVYRFPIYLSNVDDLYIRHFEFLKLAKLLAGVVLLSHYIACIRFSFGYDEHGTNHWLPSPPEHSASYQTQYLMSMFWAFGLLTGLFEGELPHSINEFFFTIAVAICGFSVFMYLCATFFLISKCKAPNSEVAEARIAQLKHILTFHRVPDNVRDPIIEYLRHYYTGTDTTDREVTKLLCPSIGKDVQVELLREVVARIPVFSGCKPEFIEVLTSLLERISLPAQCTLFSIGDPGDAMYIIHAGVLDILGRKAKIRELRKNDFVGELSLFSSFPRSATVVTSTYCVLYKLSRFHTELVLDNHPTAAYGIKKVVAAIIEKTQEKSSLSKPAPASVVRPAIKPRRDSNKEDTNTPPQPELWAGMAGPRKKSSLVTPVPDPESNQETVTTLRRPPRLLQRVLSMKKKRVSDAMKDVYDEFTAPRVAVVAPKPWWTHFLLEQALDCDDFLRVSWILALQLVLIFNWCIVPLQLSFPVFSEANWVVYVLNGVADVILWADIYGNFNLAFMQASEKIRDTTKCAKRYLLHAFVLDFLCVLPYEALASSGHYCLARVPRVFRVWRVSGHLHEIDQLYPLRSSHQLVLFAVLLFLLIHIGTCLYFSFTSVVGFSEEEEGWLLYHDVELHRVNESYFQGYDNALYTLDDPELKRISTMQYLRSFYFATHKFTGLGKGVEPENDLEYVVALLFMFSGFVITAIVVDNVQKRFTASAHEEKEFFAVRSRIQGFLRHQNATFAIHHRVNIFLEFWWASHRGTSIDELLSELPVSFKHEVLRSIYLPVLQTLALLAGVRQFLTDLEDAVVENAMMMLFGQGEFIYHVGDNARGLYFSLEGKISLESNGVRTKVSRGGYFGGQVLSIATMQAGYTENAIAESCCVVIFLSRDALHKLYSAFPPLPSELIQLEKKILRTKLAKSAFTSQELQKIVRTPRYKGRAIDPESKYVIAWETWLAVAMTIQWIHVLVNICFGKLAEDSRTTDGITIVLEVFFIVDIYLRLCLGYREFGNKVMDLKLIRRRYLRSWYFVVDIVALLPLFMFNWLPSVHRRELFNLNKVVRLVKVPNQLRALEQRYVKFTSKLRLMKLVYYTFLATHVLGCVYFENASHASGLHNLTTGETVETNFGENSWSLPKSLENANILYQYFAANFWAFGIMSASNTGELPQTTPQCLLTILTLLIGFFLFAYVIGNFSDIIELANAEHREFHAKMGSIRRLLAHFKLRAGLQNKIKTLLFFKRFHSITQEEYLERYLPPPLMTDIRLQNLNPMIEKVPFLKDMNVSITRMMVTQFQQVLMLKDEHVYTYGDEGTDMFFVFTGILTIFAPKRKDALNHSLISDGRHEYHERAKAFQKVTDIGAGDFFGEDALFADAPRTSSIWSKSSCILYSLSRHSLEMVFELFPDWKAHVLQTAKIQQKEHKQQENSGRNLVRSFHSNPALKRVESFQLPTQSLVQDAFVSPKSRWCSLRWLGSFSTVIEAQSPLHILWLRVVTACTFYVAVMLPSCVAFEACRSWDGLSLGANILEVLCFLVFLVDVWINLRLKETEIAMELYEVNLQEAYRHSRLWVDIIAALPVQYLFTFVSPPAVVAWFGVNRCVKVLNVGHYFNEIHRQSVSYEWTRLQTISSLYMLVIYWGACAYLLFADHVGYSTEWNAWLPSTELEIDDSSPLSVLYLRLLRGVFFAVTAFIKKGRTFMPKEEGFIFAIIVCFCGLMAMAFMIGEIASLFISSIDNEVNYRKNHIAVEHTMARWKVSAGLNARVHVFLSNLWSSHRGVLYQEVFSTLPAQIRLETVLHIVDLPLQALIFQVFRPLALGDGPSLTRVTHAIADQLRFDSYPSGELVLQEGRMPEGLFFVVSGQLVATTKERGGEHPIAQYMRGDYFGERGILTHSMSTISVQTQMPCDLFLLSTNSLMSIISGDEFFSVVHITVESLFHVLQRQQKKPGGRAPFPMPPFAWEQQLRKVLNRQRLKWALDSSDSDSKSSSKGDILWNKLLTTVLNTSDAPLACVQLFRPYLEMAGPKCELFDRNPPQRRVIIAPVNVRKTPVTQLKTLVRHIGAVAANTSSRVVPIFQGSSISQLSSQSRRSSASQRHRSTRLFTERSQRVQEPPNEQGG</sequence>
<evidence type="ECO:0000256" key="1">
    <source>
        <dbReference type="ARBA" id="ARBA00004141"/>
    </source>
</evidence>
<feature type="transmembrane region" description="Helical" evidence="10">
    <location>
        <begin position="1832"/>
        <end position="1859"/>
    </location>
</feature>
<dbReference type="SMART" id="SM00100">
    <property type="entry name" value="cNMP"/>
    <property type="match status" value="4"/>
</dbReference>
<feature type="domain" description="Cyclic nucleotide-binding" evidence="11">
    <location>
        <begin position="1958"/>
        <end position="2048"/>
    </location>
</feature>
<feature type="transmembrane region" description="Helical" evidence="10">
    <location>
        <begin position="1618"/>
        <end position="1639"/>
    </location>
</feature>
<evidence type="ECO:0000313" key="13">
    <source>
        <dbReference type="Proteomes" id="UP001632037"/>
    </source>
</evidence>
<dbReference type="InterPro" id="IPR005821">
    <property type="entry name" value="Ion_trans_dom"/>
</dbReference>
<dbReference type="GO" id="GO:0034220">
    <property type="term" value="P:monoatomic ion transmembrane transport"/>
    <property type="evidence" value="ECO:0007669"/>
    <property type="project" value="UniProtKB-KW"/>
</dbReference>
<dbReference type="SUPFAM" id="SSF81324">
    <property type="entry name" value="Voltage-gated potassium channels"/>
    <property type="match status" value="4"/>
</dbReference>